<feature type="transmembrane region" description="Helical" evidence="6">
    <location>
        <begin position="404"/>
        <end position="423"/>
    </location>
</feature>
<evidence type="ECO:0000256" key="2">
    <source>
        <dbReference type="ARBA" id="ARBA00022475"/>
    </source>
</evidence>
<dbReference type="CDD" id="cd12082">
    <property type="entry name" value="MATE_like"/>
    <property type="match status" value="1"/>
</dbReference>
<dbReference type="AlphaFoldDB" id="A0A1M4W9M9"/>
<feature type="transmembrane region" description="Helical" evidence="6">
    <location>
        <begin position="12"/>
        <end position="31"/>
    </location>
</feature>
<dbReference type="InterPro" id="IPR050833">
    <property type="entry name" value="Poly_Biosynth_Transport"/>
</dbReference>
<feature type="transmembrane region" description="Helical" evidence="6">
    <location>
        <begin position="86"/>
        <end position="113"/>
    </location>
</feature>
<dbReference type="PANTHER" id="PTHR30250:SF26">
    <property type="entry name" value="PSMA PROTEIN"/>
    <property type="match status" value="1"/>
</dbReference>
<protein>
    <submittedName>
        <fullName evidence="7">Na+-driven multidrug efflux pump</fullName>
    </submittedName>
</protein>
<dbReference type="GO" id="GO:0005886">
    <property type="term" value="C:plasma membrane"/>
    <property type="evidence" value="ECO:0007669"/>
    <property type="project" value="UniProtKB-SubCell"/>
</dbReference>
<feature type="transmembrane region" description="Helical" evidence="6">
    <location>
        <begin position="465"/>
        <end position="487"/>
    </location>
</feature>
<evidence type="ECO:0000256" key="5">
    <source>
        <dbReference type="ARBA" id="ARBA00023136"/>
    </source>
</evidence>
<keyword evidence="3 6" id="KW-0812">Transmembrane</keyword>
<sequence length="510" mass="58334">MPDERSRRIAKNTAMLYVRMIFIMFVSLYTSRVVLSTLGVSDYGVYNVVGGVVYMFSFLNAAMTNGTQRFLSYELGRGDISQLRKMFSITLSIHIFIGLVIVILAETIGLWFLNTQLNIPAERMMAANWVYQFSILSFLISVIQVPYNSLIIAHERMNVYAYVSIIEVILRLLVVFILTQIDYDKLTLYGFLYFSVTLIAAVIYAVYCKIKFSECTSHFVYDHLLFKRLLSFAGWNLYGNVTCVVAAQGVNLILNIFFGPVINAARGIAYQISSSIYGFANNFQMAVNPQIIKSYAAGENEYMMNLIFRSAKFSFYLLFIIALPIFIEVDFILKIWLKVVPEYTSLFCRLIIISGLLDVFSGPLQTAANATGKIKLYQFTEGTIILLLMPLSYLLYKLGFAPQATFYVGILISIALQFARLMILRGLIHVDMKHFVMDIFFKSLFVGFLASLIPFMIKDLYVNEVIRFFVVCFFSVVSSFTVIYFLGLNRSEKIFVKEKMSQIYTKLERK</sequence>
<feature type="transmembrane region" description="Helical" evidence="6">
    <location>
        <begin position="129"/>
        <end position="147"/>
    </location>
</feature>
<keyword evidence="2" id="KW-1003">Cell membrane</keyword>
<dbReference type="OrthoDB" id="5365632at2"/>
<feature type="transmembrane region" description="Helical" evidence="6">
    <location>
        <begin position="343"/>
        <end position="364"/>
    </location>
</feature>
<feature type="transmembrane region" description="Helical" evidence="6">
    <location>
        <begin position="435"/>
        <end position="453"/>
    </location>
</feature>
<organism evidence="7 8">
    <name type="scientific">Bacteroides luti</name>
    <dbReference type="NCBI Taxonomy" id="1297750"/>
    <lineage>
        <taxon>Bacteria</taxon>
        <taxon>Pseudomonadati</taxon>
        <taxon>Bacteroidota</taxon>
        <taxon>Bacteroidia</taxon>
        <taxon>Bacteroidales</taxon>
        <taxon>Bacteroidaceae</taxon>
        <taxon>Bacteroides</taxon>
    </lineage>
</organism>
<feature type="transmembrane region" description="Helical" evidence="6">
    <location>
        <begin position="187"/>
        <end position="207"/>
    </location>
</feature>
<dbReference type="STRING" id="1297750.SAMN05444405_10329"/>
<feature type="transmembrane region" description="Helical" evidence="6">
    <location>
        <begin position="159"/>
        <end position="181"/>
    </location>
</feature>
<evidence type="ECO:0000256" key="1">
    <source>
        <dbReference type="ARBA" id="ARBA00004651"/>
    </source>
</evidence>
<dbReference type="PANTHER" id="PTHR30250">
    <property type="entry name" value="PST FAMILY PREDICTED COLANIC ACID TRANSPORTER"/>
    <property type="match status" value="1"/>
</dbReference>
<keyword evidence="8" id="KW-1185">Reference proteome</keyword>
<feature type="transmembrane region" description="Helical" evidence="6">
    <location>
        <begin position="313"/>
        <end position="337"/>
    </location>
</feature>
<evidence type="ECO:0000313" key="8">
    <source>
        <dbReference type="Proteomes" id="UP000184509"/>
    </source>
</evidence>
<evidence type="ECO:0000256" key="3">
    <source>
        <dbReference type="ARBA" id="ARBA00022692"/>
    </source>
</evidence>
<feature type="transmembrane region" description="Helical" evidence="6">
    <location>
        <begin position="376"/>
        <end position="398"/>
    </location>
</feature>
<dbReference type="RefSeq" id="WP_073399261.1">
    <property type="nucleotide sequence ID" value="NZ_FQTV01000003.1"/>
</dbReference>
<name>A0A1M4W9M9_9BACE</name>
<evidence type="ECO:0000313" key="7">
    <source>
        <dbReference type="EMBL" id="SHE77968.1"/>
    </source>
</evidence>
<dbReference type="Proteomes" id="UP000184509">
    <property type="component" value="Unassembled WGS sequence"/>
</dbReference>
<keyword evidence="5 6" id="KW-0472">Membrane</keyword>
<proteinExistence type="predicted"/>
<reference evidence="8" key="1">
    <citation type="submission" date="2016-11" db="EMBL/GenBank/DDBJ databases">
        <authorList>
            <person name="Varghese N."/>
            <person name="Submissions S."/>
        </authorList>
    </citation>
    <scope>NUCLEOTIDE SEQUENCE [LARGE SCALE GENOMIC DNA]</scope>
    <source>
        <strain evidence="8">DSM 26991</strain>
    </source>
</reference>
<accession>A0A1M4W9M9</accession>
<dbReference type="EMBL" id="FQTV01000003">
    <property type="protein sequence ID" value="SHE77968.1"/>
    <property type="molecule type" value="Genomic_DNA"/>
</dbReference>
<evidence type="ECO:0000256" key="4">
    <source>
        <dbReference type="ARBA" id="ARBA00022989"/>
    </source>
</evidence>
<evidence type="ECO:0000256" key="6">
    <source>
        <dbReference type="SAM" id="Phobius"/>
    </source>
</evidence>
<gene>
    <name evidence="7" type="ORF">SAMN05444405_10329</name>
</gene>
<comment type="subcellular location">
    <subcellularLocation>
        <location evidence="1">Cell membrane</location>
        <topology evidence="1">Multi-pass membrane protein</topology>
    </subcellularLocation>
</comment>
<feature type="transmembrane region" description="Helical" evidence="6">
    <location>
        <begin position="43"/>
        <end position="65"/>
    </location>
</feature>
<keyword evidence="4 6" id="KW-1133">Transmembrane helix</keyword>